<dbReference type="PIRSF" id="PIRSF000137">
    <property type="entry name" value="Alcohol_oxidase"/>
    <property type="match status" value="1"/>
</dbReference>
<dbReference type="PANTHER" id="PTHR11552:SF147">
    <property type="entry name" value="CHOLINE DEHYDROGENASE, MITOCHONDRIAL"/>
    <property type="match status" value="1"/>
</dbReference>
<dbReference type="SUPFAM" id="SSF54373">
    <property type="entry name" value="FAD-linked reductases, C-terminal domain"/>
    <property type="match status" value="1"/>
</dbReference>
<evidence type="ECO:0000313" key="9">
    <source>
        <dbReference type="EnsemblMetazoa" id="SCAU009435-PA"/>
    </source>
</evidence>
<dbReference type="STRING" id="35570.A0A1I8PMI3"/>
<evidence type="ECO:0000256" key="4">
    <source>
        <dbReference type="ARBA" id="ARBA00022827"/>
    </source>
</evidence>
<dbReference type="Gene3D" id="3.50.50.60">
    <property type="entry name" value="FAD/NAD(P)-binding domain"/>
    <property type="match status" value="1"/>
</dbReference>
<dbReference type="GO" id="GO:0050660">
    <property type="term" value="F:flavin adenine dinucleotide binding"/>
    <property type="evidence" value="ECO:0007669"/>
    <property type="project" value="InterPro"/>
</dbReference>
<evidence type="ECO:0000256" key="2">
    <source>
        <dbReference type="ARBA" id="ARBA00010790"/>
    </source>
</evidence>
<dbReference type="Gene3D" id="3.30.560.10">
    <property type="entry name" value="Glucose Oxidase, domain 3"/>
    <property type="match status" value="1"/>
</dbReference>
<protein>
    <recommendedName>
        <fullName evidence="7 8">Glucose-methanol-choline oxidoreductase N-terminal domain-containing protein</fullName>
    </recommendedName>
</protein>
<dbReference type="EnsemblMetazoa" id="SCAU009435-RA">
    <property type="protein sequence ID" value="SCAU009435-PA"/>
    <property type="gene ID" value="SCAU009435"/>
</dbReference>
<dbReference type="PANTHER" id="PTHR11552">
    <property type="entry name" value="GLUCOSE-METHANOL-CHOLINE GMC OXIDOREDUCTASE"/>
    <property type="match status" value="1"/>
</dbReference>
<dbReference type="InterPro" id="IPR012132">
    <property type="entry name" value="GMC_OxRdtase"/>
</dbReference>
<evidence type="ECO:0000256" key="1">
    <source>
        <dbReference type="ARBA" id="ARBA00001974"/>
    </source>
</evidence>
<dbReference type="SUPFAM" id="SSF51905">
    <property type="entry name" value="FAD/NAD(P)-binding domain"/>
    <property type="match status" value="1"/>
</dbReference>
<dbReference type="PROSITE" id="PS00623">
    <property type="entry name" value="GMC_OXRED_1"/>
    <property type="match status" value="1"/>
</dbReference>
<evidence type="ECO:0000256" key="5">
    <source>
        <dbReference type="PIRSR" id="PIRSR000137-2"/>
    </source>
</evidence>
<evidence type="ECO:0000259" key="8">
    <source>
        <dbReference type="PROSITE" id="PS00624"/>
    </source>
</evidence>
<dbReference type="VEuPathDB" id="VectorBase:SCAU009435"/>
<evidence type="ECO:0000313" key="10">
    <source>
        <dbReference type="Proteomes" id="UP000095300"/>
    </source>
</evidence>
<feature type="binding site" evidence="5">
    <location>
        <position position="145"/>
    </location>
    <ligand>
        <name>FAD</name>
        <dbReference type="ChEBI" id="CHEBI:57692"/>
    </ligand>
</feature>
<feature type="binding site" evidence="5">
    <location>
        <position position="275"/>
    </location>
    <ligand>
        <name>FAD</name>
        <dbReference type="ChEBI" id="CHEBI:57692"/>
    </ligand>
</feature>
<dbReference type="PROSITE" id="PS00624">
    <property type="entry name" value="GMC_OXRED_2"/>
    <property type="match status" value="1"/>
</dbReference>
<keyword evidence="3 6" id="KW-0285">Flavoprotein</keyword>
<dbReference type="Pfam" id="PF05199">
    <property type="entry name" value="GMC_oxred_C"/>
    <property type="match status" value="1"/>
</dbReference>
<dbReference type="OrthoDB" id="269227at2759"/>
<keyword evidence="10" id="KW-1185">Reference proteome</keyword>
<organism evidence="9 10">
    <name type="scientific">Stomoxys calcitrans</name>
    <name type="common">Stable fly</name>
    <name type="synonym">Conops calcitrans</name>
    <dbReference type="NCBI Taxonomy" id="35570"/>
    <lineage>
        <taxon>Eukaryota</taxon>
        <taxon>Metazoa</taxon>
        <taxon>Ecdysozoa</taxon>
        <taxon>Arthropoda</taxon>
        <taxon>Hexapoda</taxon>
        <taxon>Insecta</taxon>
        <taxon>Pterygota</taxon>
        <taxon>Neoptera</taxon>
        <taxon>Endopterygota</taxon>
        <taxon>Diptera</taxon>
        <taxon>Brachycera</taxon>
        <taxon>Muscomorpha</taxon>
        <taxon>Muscoidea</taxon>
        <taxon>Muscidae</taxon>
        <taxon>Stomoxys</taxon>
    </lineage>
</organism>
<evidence type="ECO:0000256" key="6">
    <source>
        <dbReference type="RuleBase" id="RU003968"/>
    </source>
</evidence>
<feature type="domain" description="Glucose-methanol-choline oxidoreductase N-terminal" evidence="8">
    <location>
        <begin position="313"/>
        <end position="327"/>
    </location>
</feature>
<dbReference type="InterPro" id="IPR007867">
    <property type="entry name" value="GMC_OxRtase_C"/>
</dbReference>
<evidence type="ECO:0000256" key="3">
    <source>
        <dbReference type="ARBA" id="ARBA00022630"/>
    </source>
</evidence>
<dbReference type="Proteomes" id="UP000095300">
    <property type="component" value="Unassembled WGS sequence"/>
</dbReference>
<gene>
    <name evidence="9" type="primary">106085754</name>
</gene>
<comment type="cofactor">
    <cofactor evidence="1 5">
        <name>FAD</name>
        <dbReference type="ChEBI" id="CHEBI:57692"/>
    </cofactor>
</comment>
<dbReference type="InterPro" id="IPR000172">
    <property type="entry name" value="GMC_OxRdtase_N"/>
</dbReference>
<evidence type="ECO:0000259" key="7">
    <source>
        <dbReference type="PROSITE" id="PS00623"/>
    </source>
</evidence>
<dbReference type="AlphaFoldDB" id="A0A1I8PMI3"/>
<keyword evidence="4 5" id="KW-0274">FAD</keyword>
<dbReference type="Pfam" id="PF00732">
    <property type="entry name" value="GMC_oxred_N"/>
    <property type="match status" value="1"/>
</dbReference>
<name>A0A1I8PMI3_STOCA</name>
<dbReference type="InterPro" id="IPR036188">
    <property type="entry name" value="FAD/NAD-bd_sf"/>
</dbReference>
<proteinExistence type="inferred from homology"/>
<comment type="similarity">
    <text evidence="2 6">Belongs to the GMC oxidoreductase family.</text>
</comment>
<sequence length="617" mass="68546">MAIMSSCSTCQCSIPSVGSVNTLVTLLLQGILEAQCNISRGDEWPKDFADEAVLKGLDGYDFVIIGAGTAGSVLASRLSENPQWKVLVLEAGGDPPPETEIPSLFYGVQHTNASFAYYTQANENSCKAWKNNQCHWPRGKTIGGTGAINAMLYVRGNRRDYDEWCAAGNAGWCYQQVWPYFQKAELAQGNATHPKGHLRLSVMRDNAGSHYIDMLSQGMLELGIPQLEDFVEDSYLGHALVKSTISEGRRASTGKEYLAKVAKRSNLKVIKNAQVTKINFDKTADQVISIEFMLRQSKILKVPIGKEAILSAGSIDSPKILMLSGVGPSNHLKALHIDQKHDLPVGQNLQDHVIAKVFMRLLANKTEPTASLDELYEYLMHQKGPLGSTGVSSLITFLQSNATRVSPYPDLEVHQFLLQRGRHQSADIFLNGVNAKEEFKDFLLEQVENYDVLCFLLVALNPKSKGSIKLQTKSVHDPPLIDAAYFHNPQDKETLLQAINHLNRLEQTLALQQRKAEIIHIPIEECDRFPYKSQEYWQCYVTYFSSTCYHPVGTIKMGAEEDETACVNAQLKVKGIRNLRVVDASIMPTITSGNTNGPTIMIAEKAADMIKQQWQEI</sequence>
<feature type="domain" description="Glucose-methanol-choline oxidoreductase N-terminal" evidence="7">
    <location>
        <begin position="139"/>
        <end position="162"/>
    </location>
</feature>
<accession>A0A1I8PMI3</accession>
<reference evidence="9" key="1">
    <citation type="submission" date="2020-05" db="UniProtKB">
        <authorList>
            <consortium name="EnsemblMetazoa"/>
        </authorList>
    </citation>
    <scope>IDENTIFICATION</scope>
    <source>
        <strain evidence="9">USDA</strain>
    </source>
</reference>
<dbReference type="GO" id="GO:0016614">
    <property type="term" value="F:oxidoreductase activity, acting on CH-OH group of donors"/>
    <property type="evidence" value="ECO:0007669"/>
    <property type="project" value="InterPro"/>
</dbReference>